<accession>Q4ZC46</accession>
<proteinExistence type="predicted"/>
<sequence>MYFLYGTNCLGSDVPATNIVLPTALVKQVILTYLAFDGFVI</sequence>
<keyword evidence="2" id="KW-1185">Reference proteome</keyword>
<evidence type="ECO:0000313" key="2">
    <source>
        <dbReference type="Proteomes" id="UP000001464"/>
    </source>
</evidence>
<organism evidence="1 2">
    <name type="scientific">Staphylococcus phage EW</name>
    <dbReference type="NCBI Taxonomy" id="2936814"/>
    <lineage>
        <taxon>Viruses</taxon>
        <taxon>Duplodnaviria</taxon>
        <taxon>Heunggongvirae</taxon>
        <taxon>Uroviricota</taxon>
        <taxon>Caudoviricetes</taxon>
        <taxon>Azeredovirinae</taxon>
        <taxon>Phietavirus</taxon>
        <taxon>Phietavirus EW</taxon>
    </lineage>
</organism>
<dbReference type="EMBL" id="AY954959">
    <property type="protein sequence ID" value="AAX91413.1"/>
    <property type="molecule type" value="Genomic_DNA"/>
</dbReference>
<dbReference type="GeneID" id="5133204"/>
<dbReference type="KEGG" id="vg:5133204"/>
<protein>
    <submittedName>
        <fullName evidence="1">ORF164</fullName>
    </submittedName>
</protein>
<reference evidence="1 2" key="1">
    <citation type="journal article" date="2005" name="Proc. Natl. Acad. Sci. U.S.A.">
        <title>The complete genomes and proteomes of 27 Staphylococcus aureus bacteriophages.</title>
        <authorList>
            <person name="Kwan T."/>
            <person name="Liu J."/>
            <person name="Dubow M."/>
            <person name="Gros P."/>
            <person name="Pelletier J."/>
        </authorList>
    </citation>
    <scope>NUCLEOTIDE SEQUENCE</scope>
</reference>
<dbReference type="RefSeq" id="YP_240180.1">
    <property type="nucleotide sequence ID" value="NC_007056.1"/>
</dbReference>
<name>Q4ZC46_9CAUD</name>
<dbReference type="Proteomes" id="UP000001464">
    <property type="component" value="Segment"/>
</dbReference>
<evidence type="ECO:0000313" key="1">
    <source>
        <dbReference type="EMBL" id="AAX91413.1"/>
    </source>
</evidence>